<dbReference type="AlphaFoldDB" id="A0A8J3ZDV3"/>
<evidence type="ECO:0000313" key="1">
    <source>
        <dbReference type="EMBL" id="GIJ61087.1"/>
    </source>
</evidence>
<proteinExistence type="predicted"/>
<gene>
    <name evidence="1" type="ORF">Vau01_086030</name>
</gene>
<comment type="caution">
    <text evidence="1">The sequence shown here is derived from an EMBL/GenBank/DDBJ whole genome shotgun (WGS) entry which is preliminary data.</text>
</comment>
<sequence>MIEVETYLAAVAQRIERAGGQVRRERIGPVEAMLGDVYEASAIARGHIRFTAVVAPLATVTAFAVRDFITHVHQWSLRTTHQVPGGRTEIINFAGLVSHDVQPDAVATAADKPPLQGVGSTRPVVIDLAQGQVQTFTGTRLLGMALQGTIRAKQQFLYPHPAELAAHRPPSP</sequence>
<protein>
    <submittedName>
        <fullName evidence="1">Uncharacterized protein</fullName>
    </submittedName>
</protein>
<evidence type="ECO:0000313" key="2">
    <source>
        <dbReference type="Proteomes" id="UP000612585"/>
    </source>
</evidence>
<keyword evidence="2" id="KW-1185">Reference proteome</keyword>
<dbReference type="Proteomes" id="UP000612585">
    <property type="component" value="Unassembled WGS sequence"/>
</dbReference>
<name>A0A8J3ZDV3_9ACTN</name>
<organism evidence="1 2">
    <name type="scientific">Virgisporangium aurantiacum</name>
    <dbReference type="NCBI Taxonomy" id="175570"/>
    <lineage>
        <taxon>Bacteria</taxon>
        <taxon>Bacillati</taxon>
        <taxon>Actinomycetota</taxon>
        <taxon>Actinomycetes</taxon>
        <taxon>Micromonosporales</taxon>
        <taxon>Micromonosporaceae</taxon>
        <taxon>Virgisporangium</taxon>
    </lineage>
</organism>
<reference evidence="1" key="1">
    <citation type="submission" date="2021-01" db="EMBL/GenBank/DDBJ databases">
        <title>Whole genome shotgun sequence of Virgisporangium aurantiacum NBRC 16421.</title>
        <authorList>
            <person name="Komaki H."/>
            <person name="Tamura T."/>
        </authorList>
    </citation>
    <scope>NUCLEOTIDE SEQUENCE</scope>
    <source>
        <strain evidence="1">NBRC 16421</strain>
    </source>
</reference>
<dbReference type="EMBL" id="BOPG01000063">
    <property type="protein sequence ID" value="GIJ61087.1"/>
    <property type="molecule type" value="Genomic_DNA"/>
</dbReference>
<accession>A0A8J3ZDV3</accession>
<dbReference type="RefSeq" id="WP_204005819.1">
    <property type="nucleotide sequence ID" value="NZ_BOPG01000063.1"/>
</dbReference>